<dbReference type="GO" id="GO:0004553">
    <property type="term" value="F:hydrolase activity, hydrolyzing O-glycosyl compounds"/>
    <property type="evidence" value="ECO:0007669"/>
    <property type="project" value="UniProtKB-ARBA"/>
</dbReference>
<dbReference type="Proteomes" id="UP000275719">
    <property type="component" value="Unassembled WGS sequence"/>
</dbReference>
<name>A0A3P3W4K7_9FLAO</name>
<dbReference type="OrthoDB" id="832379at2"/>
<feature type="signal peptide" evidence="1">
    <location>
        <begin position="1"/>
        <end position="22"/>
    </location>
</feature>
<dbReference type="SUPFAM" id="SSF49899">
    <property type="entry name" value="Concanavalin A-like lectins/glucanases"/>
    <property type="match status" value="1"/>
</dbReference>
<dbReference type="InterPro" id="IPR013320">
    <property type="entry name" value="ConA-like_dom_sf"/>
</dbReference>
<dbReference type="EMBL" id="RQVQ01000029">
    <property type="protein sequence ID" value="RRJ89348.1"/>
    <property type="molecule type" value="Genomic_DNA"/>
</dbReference>
<keyword evidence="3" id="KW-1185">Reference proteome</keyword>
<sequence>MKNIFKTLGISSLAIFAVIVLSCNNDDNSPIPAANCIPTSLQNGIIASYTFANGSLNDSSGNGYHLTNSTSASSDADRAGNANCAFHFTKANGEYLEYVNPTFLDNIQTQTFTISLWYKNENTSLNDYELLIGRDIGLHCPNTYGQWSLGLYDLRKPNFGMNQYSTNWNSNPINSISVTPSQWRHLVVTSDGNIDFKIYLDNVLTSTLVDPTLAPCGPLTSNIGNLYLGKDFDGFLDDIVIYNRILTQAEITQLYNLAPCCS</sequence>
<dbReference type="PROSITE" id="PS51257">
    <property type="entry name" value="PROKAR_LIPOPROTEIN"/>
    <property type="match status" value="1"/>
</dbReference>
<dbReference type="Gene3D" id="2.60.120.200">
    <property type="match status" value="1"/>
</dbReference>
<dbReference type="Pfam" id="PF13385">
    <property type="entry name" value="Laminin_G_3"/>
    <property type="match status" value="1"/>
</dbReference>
<proteinExistence type="predicted"/>
<gene>
    <name evidence="2" type="ORF">EG240_11970</name>
</gene>
<keyword evidence="1" id="KW-0732">Signal</keyword>
<evidence type="ECO:0000256" key="1">
    <source>
        <dbReference type="SAM" id="SignalP"/>
    </source>
</evidence>
<evidence type="ECO:0000313" key="2">
    <source>
        <dbReference type="EMBL" id="RRJ89348.1"/>
    </source>
</evidence>
<organism evidence="2 3">
    <name type="scientific">Paenimyroides tangerinum</name>
    <dbReference type="NCBI Taxonomy" id="2488728"/>
    <lineage>
        <taxon>Bacteria</taxon>
        <taxon>Pseudomonadati</taxon>
        <taxon>Bacteroidota</taxon>
        <taxon>Flavobacteriia</taxon>
        <taxon>Flavobacteriales</taxon>
        <taxon>Flavobacteriaceae</taxon>
        <taxon>Paenimyroides</taxon>
    </lineage>
</organism>
<protein>
    <submittedName>
        <fullName evidence="2">LamG domain-containing protein</fullName>
    </submittedName>
</protein>
<dbReference type="AlphaFoldDB" id="A0A3P3W4K7"/>
<reference evidence="2 3" key="1">
    <citation type="submission" date="2018-11" db="EMBL/GenBank/DDBJ databases">
        <title>Flavobacterium sp. nov., YIM 102701-2 draft genome.</title>
        <authorList>
            <person name="Li G."/>
            <person name="Jiang Y."/>
        </authorList>
    </citation>
    <scope>NUCLEOTIDE SEQUENCE [LARGE SCALE GENOMIC DNA]</scope>
    <source>
        <strain evidence="2 3">YIM 102701-2</strain>
    </source>
</reference>
<accession>A0A3P3W4K7</accession>
<dbReference type="GO" id="GO:0005975">
    <property type="term" value="P:carbohydrate metabolic process"/>
    <property type="evidence" value="ECO:0007669"/>
    <property type="project" value="UniProtKB-ARBA"/>
</dbReference>
<dbReference type="RefSeq" id="WP_125019629.1">
    <property type="nucleotide sequence ID" value="NZ_RQVQ01000029.1"/>
</dbReference>
<evidence type="ECO:0000313" key="3">
    <source>
        <dbReference type="Proteomes" id="UP000275719"/>
    </source>
</evidence>
<comment type="caution">
    <text evidence="2">The sequence shown here is derived from an EMBL/GenBank/DDBJ whole genome shotgun (WGS) entry which is preliminary data.</text>
</comment>
<feature type="chain" id="PRO_5017947439" evidence="1">
    <location>
        <begin position="23"/>
        <end position="262"/>
    </location>
</feature>